<dbReference type="EMBL" id="JAPMKV010000008">
    <property type="protein sequence ID" value="MCX7445729.1"/>
    <property type="molecule type" value="Genomic_DNA"/>
</dbReference>
<keyword evidence="1" id="KW-0812">Transmembrane</keyword>
<name>A0ABT3WXK1_9CORY</name>
<comment type="caution">
    <text evidence="2">The sequence shown here is derived from an EMBL/GenBank/DDBJ whole genome shotgun (WGS) entry which is preliminary data.</text>
</comment>
<sequence>MRNVDGKNRNDPGRWWNGLRTGQRAFALSMVGYLLLLSLAVVIAGGRAPFAREIAFLTVITGILLVLCGATAICTDQDEFEFGVTLRALAIAFAVGSAVTFGYGCAQQFLGAPDISYMFVWPIYAIAWVVAGVALNLRLGIWRGKGDPE</sequence>
<feature type="transmembrane region" description="Helical" evidence="1">
    <location>
        <begin position="115"/>
        <end position="135"/>
    </location>
</feature>
<accession>A0ABT3WXK1</accession>
<keyword evidence="1" id="KW-1133">Transmembrane helix</keyword>
<organism evidence="2 3">
    <name type="scientific">Corynebacterium pygosceleis</name>
    <dbReference type="NCBI Taxonomy" id="2800406"/>
    <lineage>
        <taxon>Bacteria</taxon>
        <taxon>Bacillati</taxon>
        <taxon>Actinomycetota</taxon>
        <taxon>Actinomycetes</taxon>
        <taxon>Mycobacteriales</taxon>
        <taxon>Corynebacteriaceae</taxon>
        <taxon>Corynebacterium</taxon>
    </lineage>
</organism>
<dbReference type="RefSeq" id="WP_267186807.1">
    <property type="nucleotide sequence ID" value="NZ_JAPMKV010000008.1"/>
</dbReference>
<evidence type="ECO:0000313" key="2">
    <source>
        <dbReference type="EMBL" id="MCX7445729.1"/>
    </source>
</evidence>
<keyword evidence="3" id="KW-1185">Reference proteome</keyword>
<feature type="transmembrane region" description="Helical" evidence="1">
    <location>
        <begin position="25"/>
        <end position="48"/>
    </location>
</feature>
<gene>
    <name evidence="2" type="ORF">OS125_10845</name>
</gene>
<dbReference type="Proteomes" id="UP001081709">
    <property type="component" value="Unassembled WGS sequence"/>
</dbReference>
<feature type="transmembrane region" description="Helical" evidence="1">
    <location>
        <begin position="86"/>
        <end position="103"/>
    </location>
</feature>
<protein>
    <submittedName>
        <fullName evidence="2">Uncharacterized protein</fullName>
    </submittedName>
</protein>
<reference evidence="2" key="1">
    <citation type="submission" date="2022-11" db="EMBL/GenBank/DDBJ databases">
        <title>Corynebacterium sp. isolated from Penguins.</title>
        <authorList>
            <person name="Sedlar K."/>
            <person name="Svec P."/>
        </authorList>
    </citation>
    <scope>NUCLEOTIDE SEQUENCE</scope>
    <source>
        <strain evidence="2">P7003</strain>
    </source>
</reference>
<proteinExistence type="predicted"/>
<feature type="transmembrane region" description="Helical" evidence="1">
    <location>
        <begin position="54"/>
        <end position="74"/>
    </location>
</feature>
<keyword evidence="1" id="KW-0472">Membrane</keyword>
<evidence type="ECO:0000313" key="3">
    <source>
        <dbReference type="Proteomes" id="UP001081709"/>
    </source>
</evidence>
<evidence type="ECO:0000256" key="1">
    <source>
        <dbReference type="SAM" id="Phobius"/>
    </source>
</evidence>